<feature type="transmembrane region" description="Helical" evidence="2">
    <location>
        <begin position="62"/>
        <end position="80"/>
    </location>
</feature>
<protein>
    <submittedName>
        <fullName evidence="3">Cation-transporting ATPase</fullName>
    </submittedName>
</protein>
<keyword evidence="2" id="KW-0812">Transmembrane</keyword>
<accession>A0A163G5D3</accession>
<dbReference type="GO" id="GO:0005507">
    <property type="term" value="F:copper ion binding"/>
    <property type="evidence" value="ECO:0007669"/>
    <property type="project" value="TreeGrafter"/>
</dbReference>
<name>A0A163G5D3_DIDRA</name>
<gene>
    <name evidence="3" type="ORF">ST47_g4177</name>
</gene>
<comment type="caution">
    <text evidence="3">The sequence shown here is derived from an EMBL/GenBank/DDBJ whole genome shotgun (WGS) entry which is preliminary data.</text>
</comment>
<proteinExistence type="predicted"/>
<evidence type="ECO:0000313" key="4">
    <source>
        <dbReference type="Proteomes" id="UP000076837"/>
    </source>
</evidence>
<evidence type="ECO:0000256" key="1">
    <source>
        <dbReference type="ARBA" id="ARBA00022967"/>
    </source>
</evidence>
<dbReference type="EMBL" id="JYNV01000154">
    <property type="protein sequence ID" value="KZM24685.1"/>
    <property type="molecule type" value="Genomic_DNA"/>
</dbReference>
<dbReference type="InterPro" id="IPR023214">
    <property type="entry name" value="HAD_sf"/>
</dbReference>
<dbReference type="PANTHER" id="PTHR43520">
    <property type="entry name" value="ATP7, ISOFORM B"/>
    <property type="match status" value="1"/>
</dbReference>
<dbReference type="PANTHER" id="PTHR43520:SF8">
    <property type="entry name" value="P-TYPE CU(+) TRANSPORTER"/>
    <property type="match status" value="1"/>
</dbReference>
<evidence type="ECO:0000313" key="3">
    <source>
        <dbReference type="EMBL" id="KZM24685.1"/>
    </source>
</evidence>
<reference evidence="3 4" key="1">
    <citation type="journal article" date="2016" name="Sci. Rep.">
        <title>Draft genome sequencing and secretome analysis of fungal phytopathogen Ascochyta rabiei provides insight into the necrotrophic effector repertoire.</title>
        <authorList>
            <person name="Verma S."/>
            <person name="Gazara R.K."/>
            <person name="Nizam S."/>
            <person name="Parween S."/>
            <person name="Chattopadhyay D."/>
            <person name="Verma P.K."/>
        </authorList>
    </citation>
    <scope>NUCLEOTIDE SEQUENCE [LARGE SCALE GENOMIC DNA]</scope>
    <source>
        <strain evidence="3 4">ArDII</strain>
    </source>
</reference>
<keyword evidence="2" id="KW-0472">Membrane</keyword>
<dbReference type="Proteomes" id="UP000076837">
    <property type="component" value="Unassembled WGS sequence"/>
</dbReference>
<dbReference type="GO" id="GO:0016020">
    <property type="term" value="C:membrane"/>
    <property type="evidence" value="ECO:0007669"/>
    <property type="project" value="TreeGrafter"/>
</dbReference>
<evidence type="ECO:0000256" key="2">
    <source>
        <dbReference type="SAM" id="Phobius"/>
    </source>
</evidence>
<dbReference type="STRING" id="5454.A0A163G5D3"/>
<dbReference type="GO" id="GO:0055070">
    <property type="term" value="P:copper ion homeostasis"/>
    <property type="evidence" value="ECO:0007669"/>
    <property type="project" value="TreeGrafter"/>
</dbReference>
<dbReference type="SUPFAM" id="SSF56784">
    <property type="entry name" value="HAD-like"/>
    <property type="match status" value="1"/>
</dbReference>
<dbReference type="GO" id="GO:0043682">
    <property type="term" value="F:P-type divalent copper transporter activity"/>
    <property type="evidence" value="ECO:0007669"/>
    <property type="project" value="TreeGrafter"/>
</dbReference>
<keyword evidence="4" id="KW-1185">Reference proteome</keyword>
<dbReference type="Gene3D" id="3.40.50.1000">
    <property type="entry name" value="HAD superfamily/HAD-like"/>
    <property type="match status" value="1"/>
</dbReference>
<dbReference type="AlphaFoldDB" id="A0A163G5D3"/>
<keyword evidence="2" id="KW-1133">Transmembrane helix</keyword>
<organism evidence="3 4">
    <name type="scientific">Didymella rabiei</name>
    <name type="common">Chickpea ascochyta blight fungus</name>
    <name type="synonym">Mycosphaerella rabiei</name>
    <dbReference type="NCBI Taxonomy" id="5454"/>
    <lineage>
        <taxon>Eukaryota</taxon>
        <taxon>Fungi</taxon>
        <taxon>Dikarya</taxon>
        <taxon>Ascomycota</taxon>
        <taxon>Pezizomycotina</taxon>
        <taxon>Dothideomycetes</taxon>
        <taxon>Pleosporomycetidae</taxon>
        <taxon>Pleosporales</taxon>
        <taxon>Pleosporineae</taxon>
        <taxon>Didymellaceae</taxon>
        <taxon>Ascochyta</taxon>
    </lineage>
</organism>
<sequence>MVSDEVNDAPAQAAAHVGISISRTQGYLVGSGSVIIVSWDLRALVALFAISESVVRQTKMNVCFALVYNIFALSLALGLWEA</sequence>
<dbReference type="InterPro" id="IPR036412">
    <property type="entry name" value="HAD-like_sf"/>
</dbReference>
<keyword evidence="1" id="KW-1278">Translocase</keyword>
<feature type="transmembrane region" description="Helical" evidence="2">
    <location>
        <begin position="27"/>
        <end position="50"/>
    </location>
</feature>